<protein>
    <submittedName>
        <fullName evidence="1">Uncharacterized protein</fullName>
    </submittedName>
</protein>
<proteinExistence type="predicted"/>
<keyword evidence="2" id="KW-1185">Reference proteome</keyword>
<organism evidence="1 2">
    <name type="scientific">Noviherbaspirillum suwonense</name>
    <dbReference type="NCBI Taxonomy" id="1224511"/>
    <lineage>
        <taxon>Bacteria</taxon>
        <taxon>Pseudomonadati</taxon>
        <taxon>Pseudomonadota</taxon>
        <taxon>Betaproteobacteria</taxon>
        <taxon>Burkholderiales</taxon>
        <taxon>Oxalobacteraceae</taxon>
        <taxon>Noviherbaspirillum</taxon>
    </lineage>
</organism>
<gene>
    <name evidence="1" type="ORF">SAMN06295970_11341</name>
</gene>
<comment type="caution">
    <text evidence="1">The sequence shown here is derived from an EMBL/GenBank/DDBJ whole genome shotgun (WGS) entry which is preliminary data.</text>
</comment>
<dbReference type="EMBL" id="FXUL01000013">
    <property type="protein sequence ID" value="SMP67769.1"/>
    <property type="molecule type" value="Genomic_DNA"/>
</dbReference>
<name>A0ABY1QD44_9BURK</name>
<sequence length="269" mass="28190">MKALRSRACSAACASLLRRLGQLLVARLSLPLPLSLSLSLSPLLFLLSSLLPHAARASGWPELPMPPGAQAVDVGQAMRINGLPVQVRAFLSPEPVPQLVSWFQTRLGSPLVASRHDGKTILGQPRNGYYLTVQLEAAGSGARGLVAQTDVRAVMGGRNAPLAAGARWQSRLPAGMRILSQVDARDGRRRSQHLVLQSREPVADSGAALARLLAEDSYLPAGSVSSNAPPGLVLHFQGPGREAMAVVTNQPDGTSSAVLSTSAVIEGAQ</sequence>
<accession>A0ABY1QD44</accession>
<reference evidence="1 2" key="1">
    <citation type="submission" date="2017-05" db="EMBL/GenBank/DDBJ databases">
        <authorList>
            <person name="Varghese N."/>
            <person name="Submissions S."/>
        </authorList>
    </citation>
    <scope>NUCLEOTIDE SEQUENCE [LARGE SCALE GENOMIC DNA]</scope>
    <source>
        <strain evidence="1 2">DSM 26001</strain>
    </source>
</reference>
<evidence type="ECO:0000313" key="1">
    <source>
        <dbReference type="EMBL" id="SMP67769.1"/>
    </source>
</evidence>
<dbReference type="Proteomes" id="UP001158049">
    <property type="component" value="Unassembled WGS sequence"/>
</dbReference>
<evidence type="ECO:0000313" key="2">
    <source>
        <dbReference type="Proteomes" id="UP001158049"/>
    </source>
</evidence>